<evidence type="ECO:0000313" key="2">
    <source>
        <dbReference type="EMBL" id="CAD7053592.1"/>
    </source>
</evidence>
<gene>
    <name evidence="2" type="ORF">RHAB21_04524</name>
</gene>
<evidence type="ECO:0000256" key="1">
    <source>
        <dbReference type="SAM" id="SignalP"/>
    </source>
</evidence>
<comment type="caution">
    <text evidence="2">The sequence shown here is derived from an EMBL/GenBank/DDBJ whole genome shotgun (WGS) entry which is preliminary data.</text>
</comment>
<name>A0ABM8PXB2_9HYPH</name>
<dbReference type="EMBL" id="CABFWE030000013">
    <property type="protein sequence ID" value="CAD7053592.1"/>
    <property type="molecule type" value="Genomic_DNA"/>
</dbReference>
<protein>
    <recommendedName>
        <fullName evidence="4">DUF2946 family protein</fullName>
    </recommendedName>
</protein>
<evidence type="ECO:0000313" key="3">
    <source>
        <dbReference type="Proteomes" id="UP000601041"/>
    </source>
</evidence>
<accession>A0ABM8PXB2</accession>
<keyword evidence="3" id="KW-1185">Reference proteome</keyword>
<reference evidence="2 3" key="1">
    <citation type="submission" date="2020-11" db="EMBL/GenBank/DDBJ databases">
        <authorList>
            <person name="Lassalle F."/>
        </authorList>
    </citation>
    <scope>NUCLEOTIDE SEQUENCE [LARGE SCALE GENOMIC DNA]</scope>
    <source>
        <strain evidence="2 3">AB21</strain>
    </source>
</reference>
<proteinExistence type="predicted"/>
<sequence>MSRTSSKRNGKVPFATRCWLIVCISTFLAASAFLYGASHVHAFPVGEAQYGVQNGNFTGSSDHGHPVPCDDEERGDGNCCVAHPRCGICAPLPSQSFAAALPVETFGVTTFPASEPGGAQRQLRPPRLFVTA</sequence>
<dbReference type="Proteomes" id="UP000601041">
    <property type="component" value="Unassembled WGS sequence"/>
</dbReference>
<keyword evidence="1" id="KW-0732">Signal</keyword>
<feature type="signal peptide" evidence="1">
    <location>
        <begin position="1"/>
        <end position="42"/>
    </location>
</feature>
<feature type="chain" id="PRO_5046963641" description="DUF2946 family protein" evidence="1">
    <location>
        <begin position="43"/>
        <end position="132"/>
    </location>
</feature>
<evidence type="ECO:0008006" key="4">
    <source>
        <dbReference type="Google" id="ProtNLM"/>
    </source>
</evidence>
<organism evidence="2 3">
    <name type="scientific">Pseudorhizobium halotolerans</name>
    <dbReference type="NCBI Taxonomy" id="1233081"/>
    <lineage>
        <taxon>Bacteria</taxon>
        <taxon>Pseudomonadati</taxon>
        <taxon>Pseudomonadota</taxon>
        <taxon>Alphaproteobacteria</taxon>
        <taxon>Hyphomicrobiales</taxon>
        <taxon>Rhizobiaceae</taxon>
        <taxon>Rhizobium/Agrobacterium group</taxon>
        <taxon>Pseudorhizobium</taxon>
    </lineage>
</organism>